<keyword evidence="2" id="KW-1185">Reference proteome</keyword>
<name>A0A9P8QFT5_9HYPO</name>
<evidence type="ECO:0000313" key="1">
    <source>
        <dbReference type="EMBL" id="KAH6603916.1"/>
    </source>
</evidence>
<protein>
    <submittedName>
        <fullName evidence="1">Uncharacterized protein</fullName>
    </submittedName>
</protein>
<comment type="caution">
    <text evidence="1">The sequence shown here is derived from an EMBL/GenBank/DDBJ whole genome shotgun (WGS) entry which is preliminary data.</text>
</comment>
<dbReference type="Gene3D" id="1.10.600.10">
    <property type="entry name" value="Farnesyl Diphosphate Synthase"/>
    <property type="match status" value="1"/>
</dbReference>
<accession>A0A9P8QFT5</accession>
<dbReference type="EMBL" id="JAIWOZ010000006">
    <property type="protein sequence ID" value="KAH6603916.1"/>
    <property type="molecule type" value="Genomic_DNA"/>
</dbReference>
<dbReference type="OrthoDB" id="2861623at2759"/>
<sequence length="119" mass="12986">MARSGVVQNIIPVMAYASGTEDISTVTQEFMDIFQKSIGTVDESIKVLRALASPDAKLAEDLEKYIQNCQTITTGLLEWMLSSERYGISKYLQADGSALVPLLFGDAHNQKHTEAESSG</sequence>
<dbReference type="Proteomes" id="UP000827724">
    <property type="component" value="Unassembled WGS sequence"/>
</dbReference>
<dbReference type="InterPro" id="IPR008949">
    <property type="entry name" value="Isoprenoid_synthase_dom_sf"/>
</dbReference>
<reference evidence="1" key="1">
    <citation type="submission" date="2021-08" db="EMBL/GenBank/DDBJ databases">
        <title>Chromosome-Level Trichoderma cornu-damae using Hi-C Data.</title>
        <authorList>
            <person name="Kim C.S."/>
        </authorList>
    </citation>
    <scope>NUCLEOTIDE SEQUENCE</scope>
    <source>
        <strain evidence="1">KA19-0412C</strain>
    </source>
</reference>
<proteinExistence type="predicted"/>
<gene>
    <name evidence="1" type="ORF">Trco_007362</name>
</gene>
<evidence type="ECO:0000313" key="2">
    <source>
        <dbReference type="Proteomes" id="UP000827724"/>
    </source>
</evidence>
<dbReference type="AlphaFoldDB" id="A0A9P8QFT5"/>
<organism evidence="1 2">
    <name type="scientific">Trichoderma cornu-damae</name>
    <dbReference type="NCBI Taxonomy" id="654480"/>
    <lineage>
        <taxon>Eukaryota</taxon>
        <taxon>Fungi</taxon>
        <taxon>Dikarya</taxon>
        <taxon>Ascomycota</taxon>
        <taxon>Pezizomycotina</taxon>
        <taxon>Sordariomycetes</taxon>
        <taxon>Hypocreomycetidae</taxon>
        <taxon>Hypocreales</taxon>
        <taxon>Hypocreaceae</taxon>
        <taxon>Trichoderma</taxon>
    </lineage>
</organism>